<evidence type="ECO:0000256" key="3">
    <source>
        <dbReference type="ARBA" id="ARBA00012483"/>
    </source>
</evidence>
<feature type="region of interest" description="Disordered" evidence="12">
    <location>
        <begin position="1"/>
        <end position="66"/>
    </location>
</feature>
<comment type="caution">
    <text evidence="14">The sequence shown here is derived from an EMBL/GenBank/DDBJ whole genome shotgun (WGS) entry which is preliminary data.</text>
</comment>
<evidence type="ECO:0000256" key="10">
    <source>
        <dbReference type="ARBA" id="ARBA00022989"/>
    </source>
</evidence>
<evidence type="ECO:0000256" key="12">
    <source>
        <dbReference type="SAM" id="MobiDB-lite"/>
    </source>
</evidence>
<dbReference type="GO" id="GO:0008270">
    <property type="term" value="F:zinc ion binding"/>
    <property type="evidence" value="ECO:0007669"/>
    <property type="project" value="UniProtKB-KW"/>
</dbReference>
<dbReference type="GO" id="GO:0016020">
    <property type="term" value="C:membrane"/>
    <property type="evidence" value="ECO:0007669"/>
    <property type="project" value="UniProtKB-SubCell"/>
</dbReference>
<evidence type="ECO:0000256" key="1">
    <source>
        <dbReference type="ARBA" id="ARBA00000900"/>
    </source>
</evidence>
<dbReference type="PANTHER" id="PTHR45977">
    <property type="entry name" value="TARGET OF ERK KINASE MPK-1"/>
    <property type="match status" value="1"/>
</dbReference>
<dbReference type="GO" id="GO:0016567">
    <property type="term" value="P:protein ubiquitination"/>
    <property type="evidence" value="ECO:0007669"/>
    <property type="project" value="TreeGrafter"/>
</dbReference>
<evidence type="ECO:0000256" key="8">
    <source>
        <dbReference type="ARBA" id="ARBA00022786"/>
    </source>
</evidence>
<evidence type="ECO:0000256" key="11">
    <source>
        <dbReference type="ARBA" id="ARBA00023136"/>
    </source>
</evidence>
<comment type="subcellular location">
    <subcellularLocation>
        <location evidence="2">Membrane</location>
        <topology evidence="2">Multi-pass membrane protein</topology>
    </subcellularLocation>
</comment>
<reference evidence="14" key="1">
    <citation type="journal article" date="2021" name="bioRxiv">
        <title>Whole Genome Assembly and Annotation of Northern Wild Rice, Zizania palustris L., Supports a Whole Genome Duplication in the Zizania Genus.</title>
        <authorList>
            <person name="Haas M."/>
            <person name="Kono T."/>
            <person name="Macchietto M."/>
            <person name="Millas R."/>
            <person name="McGilp L."/>
            <person name="Shao M."/>
            <person name="Duquette J."/>
            <person name="Hirsch C.N."/>
            <person name="Kimball J."/>
        </authorList>
    </citation>
    <scope>NUCLEOTIDE SEQUENCE</scope>
    <source>
        <tissue evidence="14">Fresh leaf tissue</tissue>
    </source>
</reference>
<evidence type="ECO:0000256" key="5">
    <source>
        <dbReference type="ARBA" id="ARBA00022692"/>
    </source>
</evidence>
<evidence type="ECO:0000256" key="9">
    <source>
        <dbReference type="ARBA" id="ARBA00022833"/>
    </source>
</evidence>
<keyword evidence="6" id="KW-0479">Metal-binding</keyword>
<evidence type="ECO:0000313" key="14">
    <source>
        <dbReference type="EMBL" id="KAG8096589.1"/>
    </source>
</evidence>
<organism evidence="14 15">
    <name type="scientific">Zizania palustris</name>
    <name type="common">Northern wild rice</name>
    <dbReference type="NCBI Taxonomy" id="103762"/>
    <lineage>
        <taxon>Eukaryota</taxon>
        <taxon>Viridiplantae</taxon>
        <taxon>Streptophyta</taxon>
        <taxon>Embryophyta</taxon>
        <taxon>Tracheophyta</taxon>
        <taxon>Spermatophyta</taxon>
        <taxon>Magnoliopsida</taxon>
        <taxon>Liliopsida</taxon>
        <taxon>Poales</taxon>
        <taxon>Poaceae</taxon>
        <taxon>BOP clade</taxon>
        <taxon>Oryzoideae</taxon>
        <taxon>Oryzeae</taxon>
        <taxon>Zizaniinae</taxon>
        <taxon>Zizania</taxon>
    </lineage>
</organism>
<evidence type="ECO:0000256" key="13">
    <source>
        <dbReference type="SAM" id="Phobius"/>
    </source>
</evidence>
<reference evidence="14" key="2">
    <citation type="submission" date="2021-02" db="EMBL/GenBank/DDBJ databases">
        <authorList>
            <person name="Kimball J.A."/>
            <person name="Haas M.W."/>
            <person name="Macchietto M."/>
            <person name="Kono T."/>
            <person name="Duquette J."/>
            <person name="Shao M."/>
        </authorList>
    </citation>
    <scope>NUCLEOTIDE SEQUENCE</scope>
    <source>
        <tissue evidence="14">Fresh leaf tissue</tissue>
    </source>
</reference>
<keyword evidence="10 13" id="KW-1133">Transmembrane helix</keyword>
<dbReference type="PANTHER" id="PTHR45977:SF4">
    <property type="entry name" value="RING-TYPE DOMAIN-CONTAINING PROTEIN"/>
    <property type="match status" value="1"/>
</dbReference>
<proteinExistence type="predicted"/>
<dbReference type="GO" id="GO:0006511">
    <property type="term" value="P:ubiquitin-dependent protein catabolic process"/>
    <property type="evidence" value="ECO:0007669"/>
    <property type="project" value="TreeGrafter"/>
</dbReference>
<evidence type="ECO:0000256" key="4">
    <source>
        <dbReference type="ARBA" id="ARBA00022679"/>
    </source>
</evidence>
<feature type="transmembrane region" description="Helical" evidence="13">
    <location>
        <begin position="112"/>
        <end position="131"/>
    </location>
</feature>
<dbReference type="GO" id="GO:0061630">
    <property type="term" value="F:ubiquitin protein ligase activity"/>
    <property type="evidence" value="ECO:0007669"/>
    <property type="project" value="UniProtKB-EC"/>
</dbReference>
<keyword evidence="15" id="KW-1185">Reference proteome</keyword>
<keyword evidence="9" id="KW-0862">Zinc</keyword>
<protein>
    <recommendedName>
        <fullName evidence="3">RING-type E3 ubiquitin transferase</fullName>
        <ecNumber evidence="3">2.3.2.27</ecNumber>
    </recommendedName>
</protein>
<evidence type="ECO:0000313" key="15">
    <source>
        <dbReference type="Proteomes" id="UP000729402"/>
    </source>
</evidence>
<dbReference type="EMBL" id="JAAALK010000079">
    <property type="protein sequence ID" value="KAG8096589.1"/>
    <property type="molecule type" value="Genomic_DNA"/>
</dbReference>
<name>A0A8J5WX74_ZIZPA</name>
<evidence type="ECO:0000256" key="2">
    <source>
        <dbReference type="ARBA" id="ARBA00004141"/>
    </source>
</evidence>
<feature type="compositionally biased region" description="Polar residues" evidence="12">
    <location>
        <begin position="241"/>
        <end position="262"/>
    </location>
</feature>
<gene>
    <name evidence="14" type="ORF">GUJ93_ZPchr0013g33945</name>
</gene>
<sequence length="262" mass="28206">MKPDQKPKKKTPLPVPSLQCSRTFPHPHSSSRCPRPRLPRPSANRLLERPLVSDQGGKGGGFGPILKTSGVGGRWAPRASCSGGSRADVETGGFQGFSPERRAIRIHAGGRAVNSNSLAFLVTVLVLFMVLNSHQISPEFFALAGFGTVNNFLGHTELRVHVPPTISFATQGRLQRLRLQLALLDREFDDLDYDALRALDADNSPHAPSMSEEDINNKCSSCIQIQVQAQQGSAAARKSDGLSQPSISVSSTGSSNEIINEC</sequence>
<keyword evidence="8" id="KW-0833">Ubl conjugation pathway</keyword>
<keyword evidence="11 13" id="KW-0472">Membrane</keyword>
<dbReference type="AlphaFoldDB" id="A0A8J5WX74"/>
<keyword evidence="7" id="KW-0863">Zinc-finger</keyword>
<accession>A0A8J5WX74</accession>
<comment type="catalytic activity">
    <reaction evidence="1">
        <text>S-ubiquitinyl-[E2 ubiquitin-conjugating enzyme]-L-cysteine + [acceptor protein]-L-lysine = [E2 ubiquitin-conjugating enzyme]-L-cysteine + N(6)-ubiquitinyl-[acceptor protein]-L-lysine.</text>
        <dbReference type="EC" id="2.3.2.27"/>
    </reaction>
</comment>
<dbReference type="EC" id="2.3.2.27" evidence="3"/>
<feature type="region of interest" description="Disordered" evidence="12">
    <location>
        <begin position="234"/>
        <end position="262"/>
    </location>
</feature>
<keyword evidence="4" id="KW-0808">Transferase</keyword>
<keyword evidence="5 13" id="KW-0812">Transmembrane</keyword>
<dbReference type="Proteomes" id="UP000729402">
    <property type="component" value="Unassembled WGS sequence"/>
</dbReference>
<evidence type="ECO:0000256" key="6">
    <source>
        <dbReference type="ARBA" id="ARBA00022723"/>
    </source>
</evidence>
<evidence type="ECO:0000256" key="7">
    <source>
        <dbReference type="ARBA" id="ARBA00022771"/>
    </source>
</evidence>